<gene>
    <name evidence="4" type="ORF">PLOB_00025111</name>
</gene>
<dbReference type="Gene3D" id="1.10.533.10">
    <property type="entry name" value="Death Domain, Fas"/>
    <property type="match status" value="2"/>
</dbReference>
<dbReference type="Pfam" id="PF01335">
    <property type="entry name" value="DED"/>
    <property type="match status" value="1"/>
</dbReference>
<dbReference type="PROSITE" id="PS50168">
    <property type="entry name" value="DED"/>
    <property type="match status" value="2"/>
</dbReference>
<evidence type="ECO:0000313" key="4">
    <source>
        <dbReference type="EMBL" id="CAH3035330.1"/>
    </source>
</evidence>
<feature type="compositionally biased region" description="Polar residues" evidence="2">
    <location>
        <begin position="399"/>
        <end position="408"/>
    </location>
</feature>
<reference evidence="4 5" key="1">
    <citation type="submission" date="2022-05" db="EMBL/GenBank/DDBJ databases">
        <authorList>
            <consortium name="Genoscope - CEA"/>
            <person name="William W."/>
        </authorList>
    </citation>
    <scope>NUCLEOTIDE SEQUENCE [LARGE SCALE GENOMIC DNA]</scope>
</reference>
<feature type="domain" description="DED" evidence="3">
    <location>
        <begin position="93"/>
        <end position="172"/>
    </location>
</feature>
<dbReference type="Proteomes" id="UP001159405">
    <property type="component" value="Unassembled WGS sequence"/>
</dbReference>
<dbReference type="InterPro" id="IPR001875">
    <property type="entry name" value="DED_dom"/>
</dbReference>
<keyword evidence="5" id="KW-1185">Reference proteome</keyword>
<evidence type="ECO:0000259" key="3">
    <source>
        <dbReference type="PROSITE" id="PS50168"/>
    </source>
</evidence>
<dbReference type="SMART" id="SM00031">
    <property type="entry name" value="DED"/>
    <property type="match status" value="2"/>
</dbReference>
<feature type="domain" description="DED" evidence="3">
    <location>
        <begin position="5"/>
        <end position="86"/>
    </location>
</feature>
<protein>
    <recommendedName>
        <fullName evidence="3">DED domain-containing protein</fullName>
    </recommendedName>
</protein>
<accession>A0ABN8MXW8</accession>
<name>A0ABN8MXW8_9CNID</name>
<proteinExistence type="predicted"/>
<organism evidence="4 5">
    <name type="scientific">Porites lobata</name>
    <dbReference type="NCBI Taxonomy" id="104759"/>
    <lineage>
        <taxon>Eukaryota</taxon>
        <taxon>Metazoa</taxon>
        <taxon>Cnidaria</taxon>
        <taxon>Anthozoa</taxon>
        <taxon>Hexacorallia</taxon>
        <taxon>Scleractinia</taxon>
        <taxon>Fungiina</taxon>
        <taxon>Poritidae</taxon>
        <taxon>Porites</taxon>
    </lineage>
</organism>
<evidence type="ECO:0000313" key="5">
    <source>
        <dbReference type="Proteomes" id="UP001159405"/>
    </source>
</evidence>
<sequence>MSEIEYNNLLFEISERLDQQNVLERLLFMCRRKLLPVSERQDSIQDTLSLFKELEDRNCLGVDRVQVLKDLLKGVRQWSLFGKVKKFESTRTEYNGLIEQIILVLDELNDMERLIAICRMAIAEANDSNIQDVRSLFKELENNECLGIDCLGLLKEILTKTEQGDLLRDVEEFEARRNREDEFESRKAQVADFMSSVGNRLIGVLTVKTVFKVVAGGIIVSSTLEVLSRGSTFDQLVSAVNKCVLPAGTSLIQITEGCVCLTVQAETLAALEALWSLYKNGTLRARLQDFFVTEEVREELAGGEELEVIVTIEEGEYQKALHELSSEIEESPDSCVEAKPMRIHRRNSDSNLYCKTMVSEGSGQPPVVTERRPVNQSRYLDQERFAFVQNYLEKAEDAQSMTTETSDSGIPGTHGAPSEFGLEDTSESSYKRRLQDLPEKVTKELKWQLQIDPVAEKWFYESFGLAPPKEGRDPRVLEDLEILFPETPLKLLKDVFDALQLYDLVDLLEKEKPRTLRPSLPLRDIRKKPNYGDRPTRFYSKAAVLTIGTGTLGQAQSYTQRIGSFFNEFNSRSKLTTISLKTFSQVSTVLSEWREIKKDFVCGNVGRAESILKAQLRWVLNVEEVLKIREQLERYVEMRKLKKKDRKLEFEKRINQTMEELQTEGEKFKMSVDQWITRKDEESATLFVVLVDADTNAIPDDAYRMILTRLKEKLAEIPDEPKLVVFPKPWIKFNEVIPEALVVQFPTDRNGFQETMLEVFSKRWQTLDLVSMIHEVQRTFPLKTVSSFHYARPIWWIRDDFRRFTIVDDRLSSLPRLQKTEENSKT</sequence>
<dbReference type="PANTHER" id="PTHR48169:SF7">
    <property type="entry name" value="CASPASE 10"/>
    <property type="match status" value="1"/>
</dbReference>
<dbReference type="PANTHER" id="PTHR48169">
    <property type="entry name" value="DED DOMAIN-CONTAINING PROTEIN"/>
    <property type="match status" value="1"/>
</dbReference>
<dbReference type="EMBL" id="CALNXK010000003">
    <property type="protein sequence ID" value="CAH3035330.1"/>
    <property type="molecule type" value="Genomic_DNA"/>
</dbReference>
<comment type="caution">
    <text evidence="4">The sequence shown here is derived from an EMBL/GenBank/DDBJ whole genome shotgun (WGS) entry which is preliminary data.</text>
</comment>
<dbReference type="InterPro" id="IPR011029">
    <property type="entry name" value="DEATH-like_dom_sf"/>
</dbReference>
<dbReference type="InterPro" id="IPR049341">
    <property type="entry name" value="TRADD-like_N"/>
</dbReference>
<dbReference type="Pfam" id="PF20694">
    <property type="entry name" value="TRADD-like_N"/>
    <property type="match status" value="1"/>
</dbReference>
<evidence type="ECO:0000256" key="2">
    <source>
        <dbReference type="SAM" id="MobiDB-lite"/>
    </source>
</evidence>
<keyword evidence="1" id="KW-0053">Apoptosis</keyword>
<evidence type="ECO:0000256" key="1">
    <source>
        <dbReference type="ARBA" id="ARBA00022703"/>
    </source>
</evidence>
<feature type="region of interest" description="Disordered" evidence="2">
    <location>
        <begin position="397"/>
        <end position="431"/>
    </location>
</feature>
<dbReference type="SUPFAM" id="SSF47986">
    <property type="entry name" value="DEATH domain"/>
    <property type="match status" value="2"/>
</dbReference>